<dbReference type="InterPro" id="IPR035901">
    <property type="entry name" value="GIY-YIG_endonuc_sf"/>
</dbReference>
<evidence type="ECO:0000313" key="4">
    <source>
        <dbReference type="Proteomes" id="UP000003987"/>
    </source>
</evidence>
<dbReference type="CDD" id="cd10456">
    <property type="entry name" value="GIY-YIG_UPF0213"/>
    <property type="match status" value="1"/>
</dbReference>
<accession>C7XTR5</accession>
<dbReference type="PANTHER" id="PTHR34477">
    <property type="entry name" value="UPF0213 PROTEIN YHBQ"/>
    <property type="match status" value="1"/>
</dbReference>
<dbReference type="HOGENOM" id="CLU_135650_0_3_9"/>
<dbReference type="EMBL" id="GG698802">
    <property type="protein sequence ID" value="EEU30676.1"/>
    <property type="molecule type" value="Genomic_DNA"/>
</dbReference>
<feature type="domain" description="GIY-YIG" evidence="2">
    <location>
        <begin position="4"/>
        <end position="81"/>
    </location>
</feature>
<evidence type="ECO:0000256" key="1">
    <source>
        <dbReference type="ARBA" id="ARBA00007435"/>
    </source>
</evidence>
<dbReference type="Gene3D" id="3.40.1440.10">
    <property type="entry name" value="GIY-YIG endonuclease"/>
    <property type="match status" value="1"/>
</dbReference>
<dbReference type="InterPro" id="IPR050190">
    <property type="entry name" value="UPF0213_domain"/>
</dbReference>
<dbReference type="SUPFAM" id="SSF82771">
    <property type="entry name" value="GIY-YIG endonuclease"/>
    <property type="match status" value="1"/>
</dbReference>
<dbReference type="SMART" id="SM00465">
    <property type="entry name" value="GIYc"/>
    <property type="match status" value="1"/>
</dbReference>
<dbReference type="eggNOG" id="COG2827">
    <property type="taxonomic scope" value="Bacteria"/>
</dbReference>
<proteinExistence type="inferred from homology"/>
<dbReference type="PANTHER" id="PTHR34477:SF1">
    <property type="entry name" value="UPF0213 PROTEIN YHBQ"/>
    <property type="match status" value="1"/>
</dbReference>
<dbReference type="AlphaFoldDB" id="C7XTR5"/>
<dbReference type="OrthoDB" id="9807770at2"/>
<dbReference type="PROSITE" id="PS50164">
    <property type="entry name" value="GIY_YIG"/>
    <property type="match status" value="1"/>
</dbReference>
<comment type="similarity">
    <text evidence="1">Belongs to the UPF0213 family.</text>
</comment>
<dbReference type="InterPro" id="IPR000305">
    <property type="entry name" value="GIY-YIG_endonuc"/>
</dbReference>
<evidence type="ECO:0000259" key="2">
    <source>
        <dbReference type="PROSITE" id="PS50164"/>
    </source>
</evidence>
<keyword evidence="4" id="KW-1185">Reference proteome</keyword>
<sequence length="93" mass="11341">MQTKPYYIYVLLCADQTLYCGFTDNVERRFKTHQTYRGAKYTRVKSRHPLKLIYQERFDDKRSALSAEYHFKHQTRQHKLAYLRQHGVNIQEL</sequence>
<reference evidence="3 4" key="1">
    <citation type="submission" date="2009-06" db="EMBL/GenBank/DDBJ databases">
        <title>The Genome Sequence of Lactobacillus coleohominis strain 101-4-CHN.</title>
        <authorList>
            <consortium name="The Broad Institute Genome Sequencing Platform"/>
            <person name="Ward D."/>
            <person name="Young S.K."/>
            <person name="Zeng Q."/>
            <person name="Koehrsen M."/>
            <person name="Alvarado L."/>
            <person name="Berlin A."/>
            <person name="Borenstein D."/>
            <person name="Chen Z."/>
            <person name="Engels R."/>
            <person name="Freedman E."/>
            <person name="Gellesch M."/>
            <person name="Goldberg J."/>
            <person name="Griggs A."/>
            <person name="Gujja S."/>
            <person name="Heiman D."/>
            <person name="Hepburn T."/>
            <person name="Howarth C."/>
            <person name="Jen D."/>
            <person name="Larson L."/>
            <person name="Lewis B."/>
            <person name="Mehta T."/>
            <person name="Park D."/>
            <person name="Pearson M."/>
            <person name="Roberts A."/>
            <person name="Saif S."/>
            <person name="Shea T."/>
            <person name="Shenoy N."/>
            <person name="Sisk P."/>
            <person name="Stolte C."/>
            <person name="Sykes S."/>
            <person name="Walk T."/>
            <person name="White J."/>
            <person name="Yandava C."/>
            <person name="Liu Y."/>
            <person name="Xu Q."/>
            <person name="Lander E."/>
            <person name="Nusbaum C."/>
            <person name="Galagan J."/>
            <person name="Birren B."/>
        </authorList>
    </citation>
    <scope>NUCLEOTIDE SEQUENCE [LARGE SCALE GENOMIC DNA]</scope>
    <source>
        <strain evidence="3 4">101-4-CHN</strain>
    </source>
</reference>
<name>C7XTR5_9LACO</name>
<protein>
    <submittedName>
        <fullName evidence="3">GIY-YIG catalytic domain protein</fullName>
    </submittedName>
</protein>
<dbReference type="RefSeq" id="WP_006915818.1">
    <property type="nucleotide sequence ID" value="NZ_GG698802.1"/>
</dbReference>
<organism evidence="3 4">
    <name type="scientific">Limosilactobacillus coleohominis 101-4-CHN</name>
    <dbReference type="NCBI Taxonomy" id="575594"/>
    <lineage>
        <taxon>Bacteria</taxon>
        <taxon>Bacillati</taxon>
        <taxon>Bacillota</taxon>
        <taxon>Bacilli</taxon>
        <taxon>Lactobacillales</taxon>
        <taxon>Lactobacillaceae</taxon>
        <taxon>Limosilactobacillus</taxon>
    </lineage>
</organism>
<dbReference type="Pfam" id="PF01541">
    <property type="entry name" value="GIY-YIG"/>
    <property type="match status" value="1"/>
</dbReference>
<evidence type="ECO:0000313" key="3">
    <source>
        <dbReference type="EMBL" id="EEU30676.1"/>
    </source>
</evidence>
<gene>
    <name evidence="3" type="ORF">HMPREF0501_00081</name>
</gene>
<dbReference type="STRING" id="575594.HMPREF0501_00081"/>
<dbReference type="Proteomes" id="UP000003987">
    <property type="component" value="Unassembled WGS sequence"/>
</dbReference>